<evidence type="ECO:0000313" key="1">
    <source>
        <dbReference type="EMBL" id="JAH18565.1"/>
    </source>
</evidence>
<protein>
    <submittedName>
        <fullName evidence="1">Uncharacterized protein</fullName>
    </submittedName>
</protein>
<organism evidence="1">
    <name type="scientific">Anguilla anguilla</name>
    <name type="common">European freshwater eel</name>
    <name type="synonym">Muraena anguilla</name>
    <dbReference type="NCBI Taxonomy" id="7936"/>
    <lineage>
        <taxon>Eukaryota</taxon>
        <taxon>Metazoa</taxon>
        <taxon>Chordata</taxon>
        <taxon>Craniata</taxon>
        <taxon>Vertebrata</taxon>
        <taxon>Euteleostomi</taxon>
        <taxon>Actinopterygii</taxon>
        <taxon>Neopterygii</taxon>
        <taxon>Teleostei</taxon>
        <taxon>Anguilliformes</taxon>
        <taxon>Anguillidae</taxon>
        <taxon>Anguilla</taxon>
    </lineage>
</organism>
<sequence>MLKNYRTKDLFENCHFSQSHQILMLKMITNSLLDIGKYPAQNVQITQSSLFSF</sequence>
<proteinExistence type="predicted"/>
<dbReference type="AlphaFoldDB" id="A0A0E9QQM1"/>
<reference evidence="1" key="2">
    <citation type="journal article" date="2015" name="Fish Shellfish Immunol.">
        <title>Early steps in the European eel (Anguilla anguilla)-Vibrio vulnificus interaction in the gills: Role of the RtxA13 toxin.</title>
        <authorList>
            <person name="Callol A."/>
            <person name="Pajuelo D."/>
            <person name="Ebbesson L."/>
            <person name="Teles M."/>
            <person name="MacKenzie S."/>
            <person name="Amaro C."/>
        </authorList>
    </citation>
    <scope>NUCLEOTIDE SEQUENCE</scope>
</reference>
<dbReference type="EMBL" id="GBXM01090012">
    <property type="protein sequence ID" value="JAH18565.1"/>
    <property type="molecule type" value="Transcribed_RNA"/>
</dbReference>
<name>A0A0E9QQM1_ANGAN</name>
<accession>A0A0E9QQM1</accession>
<reference evidence="1" key="1">
    <citation type="submission" date="2014-11" db="EMBL/GenBank/DDBJ databases">
        <authorList>
            <person name="Amaro Gonzalez C."/>
        </authorList>
    </citation>
    <scope>NUCLEOTIDE SEQUENCE</scope>
</reference>